<evidence type="ECO:0000313" key="2">
    <source>
        <dbReference type="EMBL" id="GAA0855810.1"/>
    </source>
</evidence>
<dbReference type="SUPFAM" id="SSF54975">
    <property type="entry name" value="Acylphosphatase/BLUF domain-like"/>
    <property type="match status" value="1"/>
</dbReference>
<comment type="caution">
    <text evidence="2">The sequence shown here is derived from an EMBL/GenBank/DDBJ whole genome shotgun (WGS) entry which is preliminary data.</text>
</comment>
<dbReference type="Gene3D" id="3.30.70.100">
    <property type="match status" value="1"/>
</dbReference>
<dbReference type="PROSITE" id="PS50925">
    <property type="entry name" value="BLUF"/>
    <property type="match status" value="1"/>
</dbReference>
<gene>
    <name evidence="2" type="ORF">GCM10009114_15520</name>
</gene>
<reference evidence="3" key="1">
    <citation type="journal article" date="2019" name="Int. J. Syst. Evol. Microbiol.">
        <title>The Global Catalogue of Microorganisms (GCM) 10K type strain sequencing project: providing services to taxonomists for standard genome sequencing and annotation.</title>
        <authorList>
            <consortium name="The Broad Institute Genomics Platform"/>
            <consortium name="The Broad Institute Genome Sequencing Center for Infectious Disease"/>
            <person name="Wu L."/>
            <person name="Ma J."/>
        </authorList>
    </citation>
    <scope>NUCLEOTIDE SEQUENCE [LARGE SCALE GENOMIC DNA]</scope>
    <source>
        <strain evidence="3">JCM 15896</strain>
    </source>
</reference>
<protein>
    <recommendedName>
        <fullName evidence="1">BLUF domain-containing protein</fullName>
    </recommendedName>
</protein>
<dbReference type="Proteomes" id="UP001500359">
    <property type="component" value="Unassembled WGS sequence"/>
</dbReference>
<feature type="domain" description="BLUF" evidence="1">
    <location>
        <begin position="3"/>
        <end position="94"/>
    </location>
</feature>
<organism evidence="2 3">
    <name type="scientific">Aliiglaciecola litoralis</name>
    <dbReference type="NCBI Taxonomy" id="582857"/>
    <lineage>
        <taxon>Bacteria</taxon>
        <taxon>Pseudomonadati</taxon>
        <taxon>Pseudomonadota</taxon>
        <taxon>Gammaproteobacteria</taxon>
        <taxon>Alteromonadales</taxon>
        <taxon>Alteromonadaceae</taxon>
        <taxon>Aliiglaciecola</taxon>
    </lineage>
</organism>
<evidence type="ECO:0000259" key="1">
    <source>
        <dbReference type="PROSITE" id="PS50925"/>
    </source>
</evidence>
<dbReference type="SMART" id="SM01034">
    <property type="entry name" value="BLUF"/>
    <property type="match status" value="1"/>
</dbReference>
<dbReference type="EMBL" id="BAAAFD010000003">
    <property type="protein sequence ID" value="GAA0855810.1"/>
    <property type="molecule type" value="Genomic_DNA"/>
</dbReference>
<evidence type="ECO:0000313" key="3">
    <source>
        <dbReference type="Proteomes" id="UP001500359"/>
    </source>
</evidence>
<keyword evidence="3" id="KW-1185">Reference proteome</keyword>
<dbReference type="InterPro" id="IPR036046">
    <property type="entry name" value="Acylphosphatase-like_dom_sf"/>
</dbReference>
<dbReference type="InterPro" id="IPR007024">
    <property type="entry name" value="BLUF_domain"/>
</dbReference>
<accession>A0ABP3WU82</accession>
<dbReference type="RefSeq" id="WP_343858373.1">
    <property type="nucleotide sequence ID" value="NZ_BAAAFD010000003.1"/>
</dbReference>
<name>A0ABP3WU82_9ALTE</name>
<proteinExistence type="predicted"/>
<dbReference type="Pfam" id="PF04940">
    <property type="entry name" value="BLUF"/>
    <property type="match status" value="1"/>
</dbReference>
<sequence>MSLARLIYLSDSNEVITWKLVKDILSVAQENNKLQNITGILLSQGLHFLQVLEGEELDIQELYTHIKNDRRHGNLQLLSCESIDQRQFGEWSMKGVEFIDFDKDKQKKILDKYCQGGEDFYLPEDPQQCIQLINDFGLTRST</sequence>